<dbReference type="AlphaFoldDB" id="A0A7I8DUA9"/>
<proteinExistence type="predicted"/>
<dbReference type="PANTHER" id="PTHR43630">
    <property type="entry name" value="POLY-BETA-1,6-N-ACETYL-D-GLUCOSAMINE SYNTHASE"/>
    <property type="match status" value="1"/>
</dbReference>
<dbReference type="GO" id="GO:0016740">
    <property type="term" value="F:transferase activity"/>
    <property type="evidence" value="ECO:0007669"/>
    <property type="project" value="UniProtKB-KW"/>
</dbReference>
<dbReference type="Proteomes" id="UP000515703">
    <property type="component" value="Chromosome"/>
</dbReference>
<dbReference type="InterPro" id="IPR029044">
    <property type="entry name" value="Nucleotide-diphossugar_trans"/>
</dbReference>
<accession>A0A7I8DUA9</accession>
<dbReference type="SUPFAM" id="SSF48452">
    <property type="entry name" value="TPR-like"/>
    <property type="match status" value="1"/>
</dbReference>
<feature type="domain" description="Glycosyltransferase 2-like" evidence="1">
    <location>
        <begin position="8"/>
        <end position="136"/>
    </location>
</feature>
<keyword evidence="2" id="KW-0808">Transferase</keyword>
<sequence>MENKKTVSLCMIVKDEAWILEKCLASVTGIVDEILVGDTGSTDNSKEIAAKFGAFVFDVPWEEDFSKARNHILKKASCDWILLLDADEIFNSEDTDTFLHLLTNENYDGYHFTLLNYYDDENTKEYSVHYAFRLLRNTGEYHFEGRIHEQIQKEGGSLDPSRFTLAEVTLFHYGYTVKAIENKQKHKRNMPLLKKQLEDNPADPYYLFNIANEYMAEGDITEALDYYLKSYEKKVTTQAYFPHIFYRIILCYMSLKDSKKALAFALEGLSYYPECTDFEYLRGSIYQNNHKHLLAIASFKRCLAMGEAPTRFRFTGGCGTYKAYQTLGDIYTLEEMYEEAVEAYVNSLHYKECPGCTISLGKALCKLCSDSYTLFDQLITYLPYADYGEKLLHAIHILIEERYYKRANVILEKTNLSENWKGDYLLLSGKLSFYQHDYKKAYHALLELMTEKNSLSALTCYKEEISAFFFLTLIQYNSLYSNNQSYDSYYHYLEGLSMDKRNTCKLIAGRLAPELFQIGNTDVLDYNFFFLVFEILLKSEGKAAVSRLTAVVPKLFILDAYTKLGEIYAKCGYCEEATASILQSIKEYSYIDKESAWYLGACL</sequence>
<dbReference type="InterPro" id="IPR001173">
    <property type="entry name" value="Glyco_trans_2-like"/>
</dbReference>
<evidence type="ECO:0000313" key="3">
    <source>
        <dbReference type="Proteomes" id="UP000515703"/>
    </source>
</evidence>
<name>A0A7I8DUA9_9FIRM</name>
<evidence type="ECO:0000313" key="2">
    <source>
        <dbReference type="EMBL" id="BCK00656.1"/>
    </source>
</evidence>
<keyword evidence="3" id="KW-1185">Reference proteome</keyword>
<dbReference type="PANTHER" id="PTHR43630:SF2">
    <property type="entry name" value="GLYCOSYLTRANSFERASE"/>
    <property type="match status" value="1"/>
</dbReference>
<evidence type="ECO:0000259" key="1">
    <source>
        <dbReference type="Pfam" id="PF00535"/>
    </source>
</evidence>
<dbReference type="EMBL" id="AP023368">
    <property type="protein sequence ID" value="BCK00656.1"/>
    <property type="molecule type" value="Genomic_DNA"/>
</dbReference>
<dbReference type="InterPro" id="IPR019734">
    <property type="entry name" value="TPR_rpt"/>
</dbReference>
<protein>
    <submittedName>
        <fullName evidence="2">Glycosyl transferase</fullName>
    </submittedName>
</protein>
<dbReference type="Pfam" id="PF13181">
    <property type="entry name" value="TPR_8"/>
    <property type="match status" value="2"/>
</dbReference>
<dbReference type="SUPFAM" id="SSF53448">
    <property type="entry name" value="Nucleotide-diphospho-sugar transferases"/>
    <property type="match status" value="1"/>
</dbReference>
<dbReference type="Gene3D" id="3.90.550.10">
    <property type="entry name" value="Spore Coat Polysaccharide Biosynthesis Protein SpsA, Chain A"/>
    <property type="match status" value="1"/>
</dbReference>
<dbReference type="Gene3D" id="1.25.40.10">
    <property type="entry name" value="Tetratricopeptide repeat domain"/>
    <property type="match status" value="1"/>
</dbReference>
<dbReference type="InterPro" id="IPR011990">
    <property type="entry name" value="TPR-like_helical_dom_sf"/>
</dbReference>
<dbReference type="SMART" id="SM00028">
    <property type="entry name" value="TPR"/>
    <property type="match status" value="5"/>
</dbReference>
<dbReference type="CDD" id="cd02511">
    <property type="entry name" value="Beta4Glucosyltransferase"/>
    <property type="match status" value="1"/>
</dbReference>
<dbReference type="RefSeq" id="WP_185256308.1">
    <property type="nucleotide sequence ID" value="NZ_AP023368.1"/>
</dbReference>
<dbReference type="Pfam" id="PF00535">
    <property type="entry name" value="Glycos_transf_2"/>
    <property type="match status" value="1"/>
</dbReference>
<gene>
    <name evidence="2" type="ORF">bsdcttw_36960</name>
</gene>
<dbReference type="KEGG" id="acht:bsdcttw_36960"/>
<reference evidence="2 3" key="1">
    <citation type="submission" date="2020-08" db="EMBL/GenBank/DDBJ databases">
        <title>Draft genome sequencing of an Anaerocolumna strain isolated from anoxic soil subjected to BSD treatment.</title>
        <authorList>
            <person name="Uek A."/>
            <person name="Tonouchi A."/>
        </authorList>
    </citation>
    <scope>NUCLEOTIDE SEQUENCE [LARGE SCALE GENOMIC DNA]</scope>
    <source>
        <strain evidence="2 3">CTTW</strain>
    </source>
</reference>
<reference evidence="2 3" key="2">
    <citation type="submission" date="2020-08" db="EMBL/GenBank/DDBJ databases">
        <authorList>
            <person name="Ueki A."/>
            <person name="Tonouchi A."/>
        </authorList>
    </citation>
    <scope>NUCLEOTIDE SEQUENCE [LARGE SCALE GENOMIC DNA]</scope>
    <source>
        <strain evidence="2 3">CTTW</strain>
    </source>
</reference>
<organism evidence="2 3">
    <name type="scientific">Anaerocolumna chitinilytica</name>
    <dbReference type="NCBI Taxonomy" id="1727145"/>
    <lineage>
        <taxon>Bacteria</taxon>
        <taxon>Bacillati</taxon>
        <taxon>Bacillota</taxon>
        <taxon>Clostridia</taxon>
        <taxon>Lachnospirales</taxon>
        <taxon>Lachnospiraceae</taxon>
        <taxon>Anaerocolumna</taxon>
    </lineage>
</organism>